<evidence type="ECO:0000313" key="2">
    <source>
        <dbReference type="Proteomes" id="UP000189229"/>
    </source>
</evidence>
<gene>
    <name evidence="1" type="ORF">BZL30_6645</name>
</gene>
<proteinExistence type="predicted"/>
<sequence>MQVLRPTPSRPSVSALAPLHQATLWFEARISDSCPPQLSSRVDVVINEWWER</sequence>
<accession>A0A1V3WX02</accession>
<organism evidence="1 2">
    <name type="scientific">Mycobacterium kansasii</name>
    <dbReference type="NCBI Taxonomy" id="1768"/>
    <lineage>
        <taxon>Bacteria</taxon>
        <taxon>Bacillati</taxon>
        <taxon>Actinomycetota</taxon>
        <taxon>Actinomycetes</taxon>
        <taxon>Mycobacteriales</taxon>
        <taxon>Mycobacteriaceae</taxon>
        <taxon>Mycobacterium</taxon>
    </lineage>
</organism>
<dbReference type="AlphaFoldDB" id="A0A1V3WX02"/>
<dbReference type="Proteomes" id="UP000189229">
    <property type="component" value="Unassembled WGS sequence"/>
</dbReference>
<protein>
    <submittedName>
        <fullName evidence="1">Uncharacterized protein</fullName>
    </submittedName>
</protein>
<comment type="caution">
    <text evidence="1">The sequence shown here is derived from an EMBL/GenBank/DDBJ whole genome shotgun (WGS) entry which is preliminary data.</text>
</comment>
<name>A0A1V3WX02_MYCKA</name>
<reference evidence="1 2" key="1">
    <citation type="submission" date="2017-02" db="EMBL/GenBank/DDBJ databases">
        <title>Complete genome sequences of Mycobacterium kansasii strains isolated from rhesus macaques.</title>
        <authorList>
            <person name="Panda A."/>
            <person name="Nagaraj S."/>
            <person name="Zhao X."/>
            <person name="Tettelin H."/>
            <person name="Detolla L.J."/>
        </authorList>
    </citation>
    <scope>NUCLEOTIDE SEQUENCE [LARGE SCALE GENOMIC DNA]</scope>
    <source>
        <strain evidence="1 2">11-3813</strain>
    </source>
</reference>
<evidence type="ECO:0000313" key="1">
    <source>
        <dbReference type="EMBL" id="OOK70821.1"/>
    </source>
</evidence>
<dbReference type="EMBL" id="MVBM01000006">
    <property type="protein sequence ID" value="OOK70821.1"/>
    <property type="molecule type" value="Genomic_DNA"/>
</dbReference>